<dbReference type="Gene3D" id="3.20.20.80">
    <property type="entry name" value="Glycosidases"/>
    <property type="match status" value="1"/>
</dbReference>
<accession>A0ABX0GJB1</accession>
<dbReference type="InterPro" id="IPR032091">
    <property type="entry name" value="Malt_amylase-like_C"/>
</dbReference>
<dbReference type="CDD" id="cd11338">
    <property type="entry name" value="AmyAc_CMD"/>
    <property type="match status" value="1"/>
</dbReference>
<dbReference type="InterPro" id="IPR004185">
    <property type="entry name" value="Glyco_hydro_13_lg-like_dom"/>
</dbReference>
<dbReference type="NCBIfam" id="NF008051">
    <property type="entry name" value="PRK10785.1"/>
    <property type="match status" value="1"/>
</dbReference>
<evidence type="ECO:0000313" key="5">
    <source>
        <dbReference type="Proteomes" id="UP000697802"/>
    </source>
</evidence>
<dbReference type="PIRSF" id="PIRSF036918">
    <property type="entry name" value="Maltodextrin_glucosidase"/>
    <property type="match status" value="1"/>
</dbReference>
<dbReference type="SMART" id="SM00642">
    <property type="entry name" value="Aamy"/>
    <property type="match status" value="1"/>
</dbReference>
<reference evidence="4 5" key="1">
    <citation type="submission" date="2018-02" db="EMBL/GenBank/DDBJ databases">
        <authorList>
            <person name="Machado R.A."/>
        </authorList>
    </citation>
    <scope>NUCLEOTIDE SEQUENCE [LARGE SCALE GENOMIC DNA]</scope>
    <source>
        <strain evidence="4 5">T327</strain>
    </source>
</reference>
<keyword evidence="5" id="KW-1185">Reference proteome</keyword>
<dbReference type="RefSeq" id="WP_133816444.1">
    <property type="nucleotide sequence ID" value="NZ_CAWPIF010000041.1"/>
</dbReference>
<dbReference type="InterPro" id="IPR006047">
    <property type="entry name" value="GH13_cat_dom"/>
</dbReference>
<dbReference type="InterPro" id="IPR013780">
    <property type="entry name" value="Glyco_hydro_b"/>
</dbReference>
<dbReference type="InterPro" id="IPR017069">
    <property type="entry name" value="MalZ"/>
</dbReference>
<sequence>MTILFIYHGQTPLWVKRNTTSITLTICTENNSDIDKVFARCEPDNEQKLFEMTPFLIKIRLKYWQTEIPYNTDKPQTLYCFKILTRTSSGEEGQIWLHAKGTSSRIPGREYHFRCNINCRPPEWVADQVVYQIFPDRFANGNPDISVRQGEYNLYGDDKRVVVKAWGDAVSDHDTNGACEFYGGDIVGIRNKLNYLQELGVTTLYLNPIFTAPSNHKYDTVDYFNIDPHLGGNEEFAKFTAELHRRGMKVLLDAVFNHTSLDHPWFNRFSKHTEGEGAWQSPSSPYRDYYIFEGDNYFGWNGYETLPKLNYKNQDVQNYFYKGERSVVKHWLKAPYHIDGWRFDAIHMLGEGKDASNNSYYIKELRNAAKTTNPDALVMGEHFHEATSWLQGEQEDCAMNYYGFLHPIRLFLAKKDITYHSGKINAEELYDWLNEAISKIPWDNQLCQFNQLDSHDTVRFITLLNGDETKMRIALSLLFCWPGVPCIYYGTELSLEGGEDPDNRRCMPWDKARINHSMLSFIRQLAFLRHRFISLRRGNLQWLFASNDTLAFARHIQTEKVICIINAGDEEVSLTLQLWQIDLDEGLLIDALEATKYTINNGELFISLVSKSFLILHNT</sequence>
<dbReference type="SUPFAM" id="SSF81296">
    <property type="entry name" value="E set domains"/>
    <property type="match status" value="1"/>
</dbReference>
<keyword evidence="2" id="KW-0326">Glycosidase</keyword>
<keyword evidence="1" id="KW-0378">Hydrolase</keyword>
<dbReference type="SUPFAM" id="SSF51011">
    <property type="entry name" value="Glycosyl hydrolase domain"/>
    <property type="match status" value="1"/>
</dbReference>
<dbReference type="SUPFAM" id="SSF51445">
    <property type="entry name" value="(Trans)glycosidases"/>
    <property type="match status" value="1"/>
</dbReference>
<evidence type="ECO:0000256" key="1">
    <source>
        <dbReference type="ARBA" id="ARBA00022801"/>
    </source>
</evidence>
<comment type="caution">
    <text evidence="4">The sequence shown here is derived from an EMBL/GenBank/DDBJ whole genome shotgun (WGS) entry which is preliminary data.</text>
</comment>
<evidence type="ECO:0000313" key="4">
    <source>
        <dbReference type="EMBL" id="NHB89329.1"/>
    </source>
</evidence>
<dbReference type="Gene3D" id="2.60.40.1180">
    <property type="entry name" value="Golgi alpha-mannosidase II"/>
    <property type="match status" value="1"/>
</dbReference>
<name>A0ABX0GJB1_9GAMM</name>
<dbReference type="InterPro" id="IPR017853">
    <property type="entry name" value="GH"/>
</dbReference>
<dbReference type="Pfam" id="PF16657">
    <property type="entry name" value="Malt_amylase_C"/>
    <property type="match status" value="1"/>
</dbReference>
<organism evidence="4 5">
    <name type="scientific">Photorhabdus tasmaniensis</name>
    <dbReference type="NCBI Taxonomy" id="1004159"/>
    <lineage>
        <taxon>Bacteria</taxon>
        <taxon>Pseudomonadati</taxon>
        <taxon>Pseudomonadota</taxon>
        <taxon>Gammaproteobacteria</taxon>
        <taxon>Enterobacterales</taxon>
        <taxon>Morganellaceae</taxon>
        <taxon>Photorhabdus</taxon>
    </lineage>
</organism>
<dbReference type="Pfam" id="PF00128">
    <property type="entry name" value="Alpha-amylase"/>
    <property type="match status" value="1"/>
</dbReference>
<dbReference type="EMBL" id="PUJU01000041">
    <property type="protein sequence ID" value="NHB89329.1"/>
    <property type="molecule type" value="Genomic_DNA"/>
</dbReference>
<gene>
    <name evidence="4" type="ORF">C5471_17165</name>
</gene>
<dbReference type="CDD" id="cd02857">
    <property type="entry name" value="E_set_CDase_PDE_N"/>
    <property type="match status" value="1"/>
</dbReference>
<evidence type="ECO:0000256" key="2">
    <source>
        <dbReference type="ARBA" id="ARBA00023295"/>
    </source>
</evidence>
<dbReference type="PANTHER" id="PTHR10357">
    <property type="entry name" value="ALPHA-AMYLASE FAMILY MEMBER"/>
    <property type="match status" value="1"/>
</dbReference>
<feature type="domain" description="Glycosyl hydrolase family 13 catalytic" evidence="3">
    <location>
        <begin position="132"/>
        <end position="529"/>
    </location>
</feature>
<proteinExistence type="predicted"/>
<dbReference type="InterPro" id="IPR014756">
    <property type="entry name" value="Ig_E-set"/>
</dbReference>
<dbReference type="PANTHER" id="PTHR10357:SF210">
    <property type="entry name" value="MALTODEXTRIN GLUCOSIDASE"/>
    <property type="match status" value="1"/>
</dbReference>
<dbReference type="Proteomes" id="UP000697802">
    <property type="component" value="Unassembled WGS sequence"/>
</dbReference>
<protein>
    <submittedName>
        <fullName evidence="4">Maltodextrin glucosidase</fullName>
    </submittedName>
</protein>
<evidence type="ECO:0000259" key="3">
    <source>
        <dbReference type="SMART" id="SM00642"/>
    </source>
</evidence>